<evidence type="ECO:0000313" key="7">
    <source>
        <dbReference type="EMBL" id="KAH7122715.1"/>
    </source>
</evidence>
<accession>A0A9P9DL48</accession>
<keyword evidence="4" id="KW-0539">Nucleus</keyword>
<evidence type="ECO:0000256" key="1">
    <source>
        <dbReference type="ARBA" id="ARBA00004123"/>
    </source>
</evidence>
<evidence type="ECO:0000256" key="3">
    <source>
        <dbReference type="ARBA" id="ARBA00021502"/>
    </source>
</evidence>
<evidence type="ECO:0000259" key="6">
    <source>
        <dbReference type="Pfam" id="PF08167"/>
    </source>
</evidence>
<evidence type="ECO:0000256" key="5">
    <source>
        <dbReference type="SAM" id="MobiDB-lite"/>
    </source>
</evidence>
<keyword evidence="8" id="KW-1185">Reference proteome</keyword>
<gene>
    <name evidence="7" type="ORF">B0J11DRAFT_532149</name>
</gene>
<evidence type="ECO:0000313" key="8">
    <source>
        <dbReference type="Proteomes" id="UP000700596"/>
    </source>
</evidence>
<comment type="caution">
    <text evidence="7">The sequence shown here is derived from an EMBL/GenBank/DDBJ whole genome shotgun (WGS) entry which is preliminary data.</text>
</comment>
<evidence type="ECO:0000256" key="2">
    <source>
        <dbReference type="ARBA" id="ARBA00010511"/>
    </source>
</evidence>
<dbReference type="OrthoDB" id="20900at2759"/>
<dbReference type="GO" id="GO:0005634">
    <property type="term" value="C:nucleus"/>
    <property type="evidence" value="ECO:0007669"/>
    <property type="project" value="UniProtKB-SubCell"/>
</dbReference>
<dbReference type="InterPro" id="IPR016024">
    <property type="entry name" value="ARM-type_fold"/>
</dbReference>
<feature type="region of interest" description="Disordered" evidence="5">
    <location>
        <begin position="624"/>
        <end position="650"/>
    </location>
</feature>
<dbReference type="EMBL" id="JAGMWT010000009">
    <property type="protein sequence ID" value="KAH7122715.1"/>
    <property type="molecule type" value="Genomic_DNA"/>
</dbReference>
<dbReference type="PANTHER" id="PTHR34105">
    <property type="entry name" value="PROLINE-, GLUTAMIC ACID- AND LEUCINE-RICH PROTEIN 1"/>
    <property type="match status" value="1"/>
</dbReference>
<feature type="compositionally biased region" description="Acidic residues" evidence="5">
    <location>
        <begin position="626"/>
        <end position="650"/>
    </location>
</feature>
<dbReference type="SUPFAM" id="SSF48371">
    <property type="entry name" value="ARM repeat"/>
    <property type="match status" value="1"/>
</dbReference>
<feature type="compositionally biased region" description="Acidic residues" evidence="5">
    <location>
        <begin position="790"/>
        <end position="799"/>
    </location>
</feature>
<dbReference type="Pfam" id="PF08167">
    <property type="entry name" value="RIX1"/>
    <property type="match status" value="1"/>
</dbReference>
<dbReference type="InterPro" id="IPR012583">
    <property type="entry name" value="RIX1_N"/>
</dbReference>
<feature type="region of interest" description="Disordered" evidence="5">
    <location>
        <begin position="740"/>
        <end position="813"/>
    </location>
</feature>
<proteinExistence type="inferred from homology"/>
<dbReference type="PANTHER" id="PTHR34105:SF1">
    <property type="entry name" value="PROLINE-, GLUTAMIC ACID- AND LEUCINE-RICH PROTEIN 1"/>
    <property type="match status" value="1"/>
</dbReference>
<name>A0A9P9DL48_9PLEO</name>
<feature type="compositionally biased region" description="Polar residues" evidence="5">
    <location>
        <begin position="770"/>
        <end position="782"/>
    </location>
</feature>
<organism evidence="7 8">
    <name type="scientific">Dendryphion nanum</name>
    <dbReference type="NCBI Taxonomy" id="256645"/>
    <lineage>
        <taxon>Eukaryota</taxon>
        <taxon>Fungi</taxon>
        <taxon>Dikarya</taxon>
        <taxon>Ascomycota</taxon>
        <taxon>Pezizomycotina</taxon>
        <taxon>Dothideomycetes</taxon>
        <taxon>Pleosporomycetidae</taxon>
        <taxon>Pleosporales</taxon>
        <taxon>Torulaceae</taxon>
        <taxon>Dendryphion</taxon>
    </lineage>
</organism>
<reference evidence="7" key="1">
    <citation type="journal article" date="2021" name="Nat. Commun.">
        <title>Genetic determinants of endophytism in the Arabidopsis root mycobiome.</title>
        <authorList>
            <person name="Mesny F."/>
            <person name="Miyauchi S."/>
            <person name="Thiergart T."/>
            <person name="Pickel B."/>
            <person name="Atanasova L."/>
            <person name="Karlsson M."/>
            <person name="Huettel B."/>
            <person name="Barry K.W."/>
            <person name="Haridas S."/>
            <person name="Chen C."/>
            <person name="Bauer D."/>
            <person name="Andreopoulos W."/>
            <person name="Pangilinan J."/>
            <person name="LaButti K."/>
            <person name="Riley R."/>
            <person name="Lipzen A."/>
            <person name="Clum A."/>
            <person name="Drula E."/>
            <person name="Henrissat B."/>
            <person name="Kohler A."/>
            <person name="Grigoriev I.V."/>
            <person name="Martin F.M."/>
            <person name="Hacquard S."/>
        </authorList>
    </citation>
    <scope>NUCLEOTIDE SEQUENCE</scope>
    <source>
        <strain evidence="7">MPI-CAGE-CH-0243</strain>
    </source>
</reference>
<protein>
    <recommendedName>
        <fullName evidence="3">Pre-rRNA-processing protein RIX1</fullName>
    </recommendedName>
</protein>
<dbReference type="AlphaFoldDB" id="A0A9P9DL48"/>
<sequence length="813" mass="88277">MSKSSESAVELSILRAVTYRLSSTPTTQLPQQIPAIAASLANCKSLLSSTQASGSKTSSEASVAIHKFRTFISTLLQDRTIQGRWTAIVLVKTTVEVGGWEILQKSLPWVRGLLGILTKPDPPTSKKLSLITLARIFILTRDYRTLVREITTPSLPTFIQSSLQIALSNPSNDLLLVILSNFQALLPSHPAMFRTYEKQIQQLLGLIVAPTPSTKLASEQVVGPRVNPSSEVTEAARKLYVQLPCCAPKGATSEEWERALKNTVSNAHRVADKVFRAVVEEWKPAHETSTASNGQTMEDEVQDVEKDLLGLAPWTGIYAGSERFVGLLQLIKEYLMNPTPNSVTLPLSLIVDLVTRVLSLTIPPLSGSKALTMSVRFNNQISKDERDCLWATLPHIHVTVVEVLLAVSRRCEQSVSLDAIILDQLIWLFGAEKNHIDVRTACYIAISSILQRSGPALPKTSIEPLSTLIRACCNDLLPSEQSTGVLTQAPSQAKVNGNGNSSSQGSTNADAFLNASLSTKQSVTNSLGLIEAARNLLPVLFSSIPAQYLSHSTRTLVDRTAILCQHADAMTASVLNPPPSKRFGKPAASILPLVARSFPQKKEVEALVRPRMPVIRTGASALEAEHEVDDEEIDIDGEEEEEEEDEVEDEHEGVVEDHFVGEELDTLLETASHGNNARVDQVASTAGFATSSIPNTVVPVNEEAMEVDSVLPEHLAFKNKRLQAEYVTPSPTKRVKFEGDEKKQTLGLPLPDTDTVMGAQEGTPAAPSGSVPQIETVRQNVVTMPKQDVSDDEGDDDFGELVLGQDSDSEPDA</sequence>
<dbReference type="Proteomes" id="UP000700596">
    <property type="component" value="Unassembled WGS sequence"/>
</dbReference>
<feature type="domain" description="Pre-rRNA-processing protein RIX1 N-terminal" evidence="6">
    <location>
        <begin position="14"/>
        <end position="213"/>
    </location>
</feature>
<comment type="subcellular location">
    <subcellularLocation>
        <location evidence="1">Nucleus</location>
    </subcellularLocation>
</comment>
<evidence type="ECO:0000256" key="4">
    <source>
        <dbReference type="ARBA" id="ARBA00023242"/>
    </source>
</evidence>
<comment type="similarity">
    <text evidence="2">Belongs to the RIX1/PELP1 family.</text>
</comment>
<dbReference type="GO" id="GO:0006364">
    <property type="term" value="P:rRNA processing"/>
    <property type="evidence" value="ECO:0007669"/>
    <property type="project" value="TreeGrafter"/>
</dbReference>